<sequence length="108" mass="12515">MLADLWQQLCFMKTTITALTAPSSACFSVRSGWRLFSSQCWGHANNFQLVHHGKSRACWQRGHMFCNHNNYAMTSDRKYLLLLKSMIRTIVSQLDPTLQIFDPTQFVQ</sequence>
<reference evidence="1" key="1">
    <citation type="submission" date="2023-11" db="EMBL/GenBank/DDBJ databases">
        <authorList>
            <person name="De Vega J J."/>
            <person name="De Vega J J."/>
        </authorList>
    </citation>
    <scope>NUCLEOTIDE SEQUENCE</scope>
</reference>
<comment type="caution">
    <text evidence="1">The sequence shown here is derived from an EMBL/GenBank/DDBJ whole genome shotgun (WGS) entry which is preliminary data.</text>
</comment>
<dbReference type="Proteomes" id="UP001295794">
    <property type="component" value="Unassembled WGS sequence"/>
</dbReference>
<evidence type="ECO:0000313" key="1">
    <source>
        <dbReference type="EMBL" id="CAK5269081.1"/>
    </source>
</evidence>
<organism evidence="1 2">
    <name type="scientific">Mycena citricolor</name>
    <dbReference type="NCBI Taxonomy" id="2018698"/>
    <lineage>
        <taxon>Eukaryota</taxon>
        <taxon>Fungi</taxon>
        <taxon>Dikarya</taxon>
        <taxon>Basidiomycota</taxon>
        <taxon>Agaricomycotina</taxon>
        <taxon>Agaricomycetes</taxon>
        <taxon>Agaricomycetidae</taxon>
        <taxon>Agaricales</taxon>
        <taxon>Marasmiineae</taxon>
        <taxon>Mycenaceae</taxon>
        <taxon>Mycena</taxon>
    </lineage>
</organism>
<dbReference type="EMBL" id="CAVNYO010000138">
    <property type="protein sequence ID" value="CAK5269081.1"/>
    <property type="molecule type" value="Genomic_DNA"/>
</dbReference>
<protein>
    <submittedName>
        <fullName evidence="1">Uncharacterized protein</fullName>
    </submittedName>
</protein>
<keyword evidence="2" id="KW-1185">Reference proteome</keyword>
<gene>
    <name evidence="1" type="ORF">MYCIT1_LOCUS12551</name>
</gene>
<name>A0AAD2Q2L1_9AGAR</name>
<evidence type="ECO:0000313" key="2">
    <source>
        <dbReference type="Proteomes" id="UP001295794"/>
    </source>
</evidence>
<dbReference type="AlphaFoldDB" id="A0AAD2Q2L1"/>
<accession>A0AAD2Q2L1</accession>
<proteinExistence type="predicted"/>